<dbReference type="InterPro" id="IPR003439">
    <property type="entry name" value="ABC_transporter-like_ATP-bd"/>
</dbReference>
<evidence type="ECO:0000256" key="7">
    <source>
        <dbReference type="ARBA" id="ARBA00023136"/>
    </source>
</evidence>
<feature type="domain" description="ABC transporter" evidence="10">
    <location>
        <begin position="5"/>
        <end position="261"/>
    </location>
</feature>
<dbReference type="InterPro" id="IPR027417">
    <property type="entry name" value="P-loop_NTPase"/>
</dbReference>
<evidence type="ECO:0000256" key="8">
    <source>
        <dbReference type="ARBA" id="ARBA00038852"/>
    </source>
</evidence>
<comment type="caution">
    <text evidence="11">The sequence shown here is derived from an EMBL/GenBank/DDBJ whole genome shotgun (WGS) entry which is preliminary data.</text>
</comment>
<evidence type="ECO:0000256" key="6">
    <source>
        <dbReference type="ARBA" id="ARBA00022840"/>
    </source>
</evidence>
<evidence type="ECO:0000313" key="11">
    <source>
        <dbReference type="EMBL" id="GAL27280.1"/>
    </source>
</evidence>
<comment type="catalytic activity">
    <reaction evidence="9">
        <text>a dipeptide(out) + ATP + H2O = a dipeptide(in) + ADP + phosphate + H(+)</text>
        <dbReference type="Rhea" id="RHEA:23120"/>
        <dbReference type="ChEBI" id="CHEBI:15377"/>
        <dbReference type="ChEBI" id="CHEBI:15378"/>
        <dbReference type="ChEBI" id="CHEBI:30616"/>
        <dbReference type="ChEBI" id="CHEBI:43474"/>
        <dbReference type="ChEBI" id="CHEBI:90799"/>
        <dbReference type="ChEBI" id="CHEBI:456216"/>
        <dbReference type="EC" id="7.4.2.9"/>
    </reaction>
</comment>
<organism evidence="11 12">
    <name type="scientific">Vibrio variabilis</name>
    <dbReference type="NCBI Taxonomy" id="990271"/>
    <lineage>
        <taxon>Bacteria</taxon>
        <taxon>Pseudomonadati</taxon>
        <taxon>Pseudomonadota</taxon>
        <taxon>Gammaproteobacteria</taxon>
        <taxon>Vibrionales</taxon>
        <taxon>Vibrionaceae</taxon>
        <taxon>Vibrio</taxon>
    </lineage>
</organism>
<keyword evidence="6 11" id="KW-0067">ATP-binding</keyword>
<evidence type="ECO:0000256" key="4">
    <source>
        <dbReference type="ARBA" id="ARBA00022475"/>
    </source>
</evidence>
<keyword evidence="7" id="KW-0472">Membrane</keyword>
<dbReference type="InterPro" id="IPR003593">
    <property type="entry name" value="AAA+_ATPase"/>
</dbReference>
<dbReference type="EMBL" id="BBMS01000027">
    <property type="protein sequence ID" value="GAL27280.1"/>
    <property type="molecule type" value="Genomic_DNA"/>
</dbReference>
<evidence type="ECO:0000256" key="5">
    <source>
        <dbReference type="ARBA" id="ARBA00022741"/>
    </source>
</evidence>
<gene>
    <name evidence="11" type="ORF">JCM19239_2092</name>
</gene>
<reference evidence="12" key="1">
    <citation type="submission" date="2014-09" db="EMBL/GenBank/DDBJ databases">
        <title>Vibrio variabilis JCM 19239. (C206) whole genome shotgun sequence.</title>
        <authorList>
            <person name="Sawabe T."/>
            <person name="Meirelles P."/>
            <person name="Nakanishi M."/>
            <person name="Sayaka M."/>
            <person name="Hattori M."/>
            <person name="Ohkuma M."/>
        </authorList>
    </citation>
    <scope>NUCLEOTIDE SEQUENCE [LARGE SCALE GENOMIC DNA]</scope>
    <source>
        <strain evidence="12">JCM 19239</strain>
    </source>
</reference>
<dbReference type="SMART" id="SM00382">
    <property type="entry name" value="AAA"/>
    <property type="match status" value="1"/>
</dbReference>
<evidence type="ECO:0000256" key="1">
    <source>
        <dbReference type="ARBA" id="ARBA00004417"/>
    </source>
</evidence>
<keyword evidence="12" id="KW-1185">Reference proteome</keyword>
<comment type="subcellular location">
    <subcellularLocation>
        <location evidence="1">Cell inner membrane</location>
        <topology evidence="1">Peripheral membrane protein</topology>
    </subcellularLocation>
</comment>
<dbReference type="NCBIfam" id="TIGR01727">
    <property type="entry name" value="oligo_HPY"/>
    <property type="match status" value="1"/>
</dbReference>
<keyword evidence="5" id="KW-0547">Nucleotide-binding</keyword>
<evidence type="ECO:0000259" key="10">
    <source>
        <dbReference type="PROSITE" id="PS50893"/>
    </source>
</evidence>
<dbReference type="Pfam" id="PF08352">
    <property type="entry name" value="oligo_HPY"/>
    <property type="match status" value="1"/>
</dbReference>
<protein>
    <recommendedName>
        <fullName evidence="8">ABC-type dipeptide transporter</fullName>
        <ecNumber evidence="8">7.4.2.9</ecNumber>
    </recommendedName>
</protein>
<name>A0ABQ0JEU6_9VIBR</name>
<dbReference type="Pfam" id="PF00005">
    <property type="entry name" value="ABC_tran"/>
    <property type="match status" value="1"/>
</dbReference>
<accession>A0ABQ0JEU6</accession>
<evidence type="ECO:0000256" key="3">
    <source>
        <dbReference type="ARBA" id="ARBA00022448"/>
    </source>
</evidence>
<comment type="similarity">
    <text evidence="2">Belongs to the ABC transporter superfamily.</text>
</comment>
<keyword evidence="4" id="KW-1003">Cell membrane</keyword>
<keyword evidence="3" id="KW-0813">Transport</keyword>
<dbReference type="CDD" id="cd03257">
    <property type="entry name" value="ABC_NikE_OppD_transporters"/>
    <property type="match status" value="1"/>
</dbReference>
<dbReference type="InterPro" id="IPR050388">
    <property type="entry name" value="ABC_Ni/Peptide_Import"/>
</dbReference>
<dbReference type="SUPFAM" id="SSF52540">
    <property type="entry name" value="P-loop containing nucleoside triphosphate hydrolases"/>
    <property type="match status" value="1"/>
</dbReference>
<dbReference type="InterPro" id="IPR013563">
    <property type="entry name" value="Oligopep_ABC_C"/>
</dbReference>
<dbReference type="PANTHER" id="PTHR43297">
    <property type="entry name" value="OLIGOPEPTIDE TRANSPORT ATP-BINDING PROTEIN APPD"/>
    <property type="match status" value="1"/>
</dbReference>
<dbReference type="PANTHER" id="PTHR43297:SF2">
    <property type="entry name" value="DIPEPTIDE TRANSPORT ATP-BINDING PROTEIN DPPD"/>
    <property type="match status" value="1"/>
</dbReference>
<dbReference type="Proteomes" id="UP000029223">
    <property type="component" value="Unassembled WGS sequence"/>
</dbReference>
<evidence type="ECO:0000256" key="2">
    <source>
        <dbReference type="ARBA" id="ARBA00005417"/>
    </source>
</evidence>
<dbReference type="Gene3D" id="3.40.50.300">
    <property type="entry name" value="P-loop containing nucleotide triphosphate hydrolases"/>
    <property type="match status" value="1"/>
</dbReference>
<proteinExistence type="inferred from homology"/>
<evidence type="ECO:0000256" key="9">
    <source>
        <dbReference type="ARBA" id="ARBA00047356"/>
    </source>
</evidence>
<dbReference type="PROSITE" id="PS50893">
    <property type="entry name" value="ABC_TRANSPORTER_2"/>
    <property type="match status" value="1"/>
</dbReference>
<dbReference type="GO" id="GO:0005524">
    <property type="term" value="F:ATP binding"/>
    <property type="evidence" value="ECO:0007669"/>
    <property type="project" value="UniProtKB-KW"/>
</dbReference>
<sequence>MNPILEVKDLKTHFFTDDGVVKAVDGVDLKLYPGRTLAILGESGCGKSITGRSIMRLEQHPGKIVSGNILLETESGTEDLVTLSQNHPKIRSIRGGVISMIFQEPMTSLGPINTIGDQIEETILLHNDVEKEEATRRTHEIMKKVGMPNPEALYNSYPFELSGGLRQRAMIAMALSCNPQVLIADEPTTALDVTTQAQILDLINELQQEMNMAVMFITHDLGVVAEIADDVAVMYMGQVVEFGSVYEIFDNPKHPYTRALMNSVPGIVKPGQRLQTIAGSVASLLNVDDTCRFGARCPERISGCERGCYDLNPVSNGSLIRCVQSQ</sequence>
<evidence type="ECO:0000313" key="12">
    <source>
        <dbReference type="Proteomes" id="UP000029223"/>
    </source>
</evidence>
<dbReference type="EC" id="7.4.2.9" evidence="8"/>